<name>A0A2T4IBF3_9RHOO</name>
<accession>A0A2T4IBF3</accession>
<reference evidence="3 4" key="2">
    <citation type="submission" date="2018-04" db="EMBL/GenBank/DDBJ databases">
        <title>Thauera lacus sp. nov., isolated from an saline lake in Inner Mongolia, China.</title>
        <authorList>
            <person name="Liang Q.-Y."/>
        </authorList>
    </citation>
    <scope>NUCLEOTIDE SEQUENCE [LARGE SCALE GENOMIC DNA]</scope>
    <source>
        <strain evidence="3 4">D20</strain>
    </source>
</reference>
<sequence length="180" mass="19960">MYTVGQLGKRAGLSRSALLYYDGIGLLSPSMRSACGYRLYSEGDVRRLERIMLYREAGLPLDAIASLLQADETSASTVLERHLHSVSAAIARLRQQQHVIAKLLGDGHVLRESRSMNKEQWIALLASTGLDEAGMDRWHMEFEKMSPAAHQDFLESLGIPPEEVALIRHFSRQGVADPGT</sequence>
<dbReference type="SUPFAM" id="SSF46955">
    <property type="entry name" value="Putative DNA-binding domain"/>
    <property type="match status" value="1"/>
</dbReference>
<dbReference type="EMBL" id="PZKC01000019">
    <property type="protein sequence ID" value="PTD95114.1"/>
    <property type="molecule type" value="Genomic_DNA"/>
</dbReference>
<dbReference type="PANTHER" id="PTHR30204">
    <property type="entry name" value="REDOX-CYCLING DRUG-SENSING TRANSCRIPTIONAL ACTIVATOR SOXR"/>
    <property type="match status" value="1"/>
</dbReference>
<dbReference type="SMART" id="SM00422">
    <property type="entry name" value="HTH_MERR"/>
    <property type="match status" value="1"/>
</dbReference>
<dbReference type="InterPro" id="IPR047057">
    <property type="entry name" value="MerR_fam"/>
</dbReference>
<dbReference type="Proteomes" id="UP000241193">
    <property type="component" value="Unassembled WGS sequence"/>
</dbReference>
<evidence type="ECO:0000313" key="4">
    <source>
        <dbReference type="Proteomes" id="UP000241193"/>
    </source>
</evidence>
<organism evidence="3 4">
    <name type="scientific">Pseudothauera lacus</name>
    <dbReference type="NCBI Taxonomy" id="2136175"/>
    <lineage>
        <taxon>Bacteria</taxon>
        <taxon>Pseudomonadati</taxon>
        <taxon>Pseudomonadota</taxon>
        <taxon>Betaproteobacteria</taxon>
        <taxon>Rhodocyclales</taxon>
        <taxon>Zoogloeaceae</taxon>
        <taxon>Pseudothauera</taxon>
    </lineage>
</organism>
<dbReference type="AlphaFoldDB" id="A0A2T4IBF3"/>
<dbReference type="PANTHER" id="PTHR30204:SF90">
    <property type="entry name" value="HTH-TYPE TRANSCRIPTIONAL ACTIVATOR MTA"/>
    <property type="match status" value="1"/>
</dbReference>
<dbReference type="PRINTS" id="PR00040">
    <property type="entry name" value="HTHMERR"/>
</dbReference>
<keyword evidence="4" id="KW-1185">Reference proteome</keyword>
<evidence type="ECO:0000259" key="2">
    <source>
        <dbReference type="PROSITE" id="PS50937"/>
    </source>
</evidence>
<dbReference type="GO" id="GO:0003700">
    <property type="term" value="F:DNA-binding transcription factor activity"/>
    <property type="evidence" value="ECO:0007669"/>
    <property type="project" value="InterPro"/>
</dbReference>
<dbReference type="OrthoDB" id="9808480at2"/>
<evidence type="ECO:0000256" key="1">
    <source>
        <dbReference type="ARBA" id="ARBA00023125"/>
    </source>
</evidence>
<dbReference type="Gene3D" id="1.10.1660.10">
    <property type="match status" value="1"/>
</dbReference>
<protein>
    <submittedName>
        <fullName evidence="3">MerR family transcriptional regulator</fullName>
    </submittedName>
</protein>
<proteinExistence type="predicted"/>
<dbReference type="InterPro" id="IPR009061">
    <property type="entry name" value="DNA-bd_dom_put_sf"/>
</dbReference>
<evidence type="ECO:0000313" key="3">
    <source>
        <dbReference type="EMBL" id="PTD95114.1"/>
    </source>
</evidence>
<dbReference type="GO" id="GO:0003677">
    <property type="term" value="F:DNA binding"/>
    <property type="evidence" value="ECO:0007669"/>
    <property type="project" value="UniProtKB-KW"/>
</dbReference>
<feature type="domain" description="HTH merR-type" evidence="2">
    <location>
        <begin position="1"/>
        <end position="70"/>
    </location>
</feature>
<keyword evidence="1" id="KW-0238">DNA-binding</keyword>
<gene>
    <name evidence="3" type="ORF">C8261_16195</name>
</gene>
<comment type="caution">
    <text evidence="3">The sequence shown here is derived from an EMBL/GenBank/DDBJ whole genome shotgun (WGS) entry which is preliminary data.</text>
</comment>
<reference evidence="3 4" key="1">
    <citation type="submission" date="2018-03" db="EMBL/GenBank/DDBJ databases">
        <authorList>
            <person name="Keele B.F."/>
        </authorList>
    </citation>
    <scope>NUCLEOTIDE SEQUENCE [LARGE SCALE GENOMIC DNA]</scope>
    <source>
        <strain evidence="3 4">D20</strain>
    </source>
</reference>
<dbReference type="PROSITE" id="PS50937">
    <property type="entry name" value="HTH_MERR_2"/>
    <property type="match status" value="1"/>
</dbReference>
<dbReference type="InterPro" id="IPR000551">
    <property type="entry name" value="MerR-type_HTH_dom"/>
</dbReference>
<dbReference type="Pfam" id="PF13411">
    <property type="entry name" value="MerR_1"/>
    <property type="match status" value="1"/>
</dbReference>